<dbReference type="EMBL" id="JAPAHU010000288">
    <property type="protein sequence ID" value="MCW1043221.1"/>
    <property type="molecule type" value="Genomic_DNA"/>
</dbReference>
<feature type="non-terminal residue" evidence="2">
    <location>
        <position position="1"/>
    </location>
</feature>
<evidence type="ECO:0000313" key="2">
    <source>
        <dbReference type="EMBL" id="MCW1043221.1"/>
    </source>
</evidence>
<dbReference type="Gene3D" id="2.60.40.2310">
    <property type="match status" value="1"/>
</dbReference>
<gene>
    <name evidence="2" type="ORF">OJ597_12655</name>
</gene>
<keyword evidence="3" id="KW-1185">Reference proteome</keyword>
<proteinExistence type="predicted"/>
<name>A0ABT3ECU6_STRAP</name>
<dbReference type="Pfam" id="PF17766">
    <property type="entry name" value="fn3_6"/>
    <property type="match status" value="1"/>
</dbReference>
<reference evidence="2 3" key="1">
    <citation type="submission" date="2022-10" db="EMBL/GenBank/DDBJ databases">
        <title>Comparative genomic study of S. anginosus.</title>
        <authorList>
            <person name="Prasad A."/>
            <person name="Ene A."/>
            <person name="Jablonska S."/>
            <person name="Du J."/>
            <person name="Wolfe A.J."/>
            <person name="Putonti C."/>
        </authorList>
    </citation>
    <scope>NUCLEOTIDE SEQUENCE [LARGE SCALE GENOMIC DNA]</scope>
    <source>
        <strain evidence="2 3">UMB9231</strain>
    </source>
</reference>
<dbReference type="Proteomes" id="UP001526076">
    <property type="component" value="Unassembled WGS sequence"/>
</dbReference>
<feature type="domain" description="Subtilisin-like protease fibronectin type-III" evidence="1">
    <location>
        <begin position="44"/>
        <end position="89"/>
    </location>
</feature>
<protein>
    <recommendedName>
        <fullName evidence="1">Subtilisin-like protease fibronectin type-III domain-containing protein</fullName>
    </recommendedName>
</protein>
<comment type="caution">
    <text evidence="2">The sequence shown here is derived from an EMBL/GenBank/DDBJ whole genome shotgun (WGS) entry which is preliminary data.</text>
</comment>
<accession>A0ABT3ECU6</accession>
<sequence>LKALDPGLVFDSDQQDWYDYLAGQGIAWSNTGEPVSEHPIPAAELNVPSLAISELYGSQTVTRTLKNVGGNNGTWTARVEGLQGLDVSV</sequence>
<evidence type="ECO:0000313" key="3">
    <source>
        <dbReference type="Proteomes" id="UP001526076"/>
    </source>
</evidence>
<evidence type="ECO:0000259" key="1">
    <source>
        <dbReference type="Pfam" id="PF17766"/>
    </source>
</evidence>
<organism evidence="2 3">
    <name type="scientific">Streptococcus anginosus</name>
    <dbReference type="NCBI Taxonomy" id="1328"/>
    <lineage>
        <taxon>Bacteria</taxon>
        <taxon>Bacillati</taxon>
        <taxon>Bacillota</taxon>
        <taxon>Bacilli</taxon>
        <taxon>Lactobacillales</taxon>
        <taxon>Streptococcaceae</taxon>
        <taxon>Streptococcus</taxon>
        <taxon>Streptococcus anginosus group</taxon>
    </lineage>
</organism>
<dbReference type="InterPro" id="IPR041469">
    <property type="entry name" value="Subtilisin-like_FN3"/>
</dbReference>
<feature type="non-terminal residue" evidence="2">
    <location>
        <position position="89"/>
    </location>
</feature>